<sequence>MTTAAHRQEAKYYKDTPHLCQIEKDAVNIRQLKDDPPPRHKYTKTSAYKLRTRNFYTGYRRVDSTSSSASNDDEEMGIESQAEVHKLIVVVLFLACAGISNWAALAYIHDFVGRDPLPDIVFHFVPEQTWALQIGDMVVTICSVLMIALMVLHKYRGVVTRRVLFIVGVLYVMRTISLLCTQLPSGYSDNKAKCRAQLPQFSWIAFIHRVLEQTIKVGFQDPNDKMLCGDLLFSGHTLIMIISSLVVPYYLPRKLKLLGWIPRTLSWVGMICMIISRTHYTIDVIFAYWCTTGVFMLYHAYCEIDSYPERRQSLLKSLWLMKVVGWLEANVVPGRFENELEVPFSNRLARICLKGRRRESRSPSDAEIASSSFQNNSSTTVVIEPS</sequence>
<feature type="transmembrane region" description="Helical" evidence="10">
    <location>
        <begin position="257"/>
        <end position="276"/>
    </location>
</feature>
<organism evidence="12 13">
    <name type="scientific">Steinernema hermaphroditum</name>
    <dbReference type="NCBI Taxonomy" id="289476"/>
    <lineage>
        <taxon>Eukaryota</taxon>
        <taxon>Metazoa</taxon>
        <taxon>Ecdysozoa</taxon>
        <taxon>Nematoda</taxon>
        <taxon>Chromadorea</taxon>
        <taxon>Rhabditida</taxon>
        <taxon>Tylenchina</taxon>
        <taxon>Panagrolaimomorpha</taxon>
        <taxon>Strongyloidoidea</taxon>
        <taxon>Steinernematidae</taxon>
        <taxon>Steinernema</taxon>
    </lineage>
</organism>
<evidence type="ECO:0000256" key="6">
    <source>
        <dbReference type="ARBA" id="ARBA00022989"/>
    </source>
</evidence>
<feature type="region of interest" description="Disordered" evidence="9">
    <location>
        <begin position="362"/>
        <end position="386"/>
    </location>
</feature>
<keyword evidence="3" id="KW-0808">Transferase</keyword>
<accession>A0AA39LZA7</accession>
<feature type="transmembrane region" description="Helical" evidence="10">
    <location>
        <begin position="231"/>
        <end position="250"/>
    </location>
</feature>
<evidence type="ECO:0000313" key="12">
    <source>
        <dbReference type="EMBL" id="KAK0415098.1"/>
    </source>
</evidence>
<keyword evidence="4 10" id="KW-0812">Transmembrane</keyword>
<dbReference type="PANTHER" id="PTHR21290:SF34">
    <property type="entry name" value="PHOSPHATIDYLCHOLINE:CERAMIDE CHOLINEPHOSPHOTRANSFERASE 3-RELATED"/>
    <property type="match status" value="1"/>
</dbReference>
<feature type="transmembrane region" description="Helical" evidence="10">
    <location>
        <begin position="129"/>
        <end position="151"/>
    </location>
</feature>
<comment type="similarity">
    <text evidence="2">Belongs to the sphingomyelin synthase family.</text>
</comment>
<dbReference type="GO" id="GO:0033188">
    <property type="term" value="F:sphingomyelin synthase activity"/>
    <property type="evidence" value="ECO:0007669"/>
    <property type="project" value="TreeGrafter"/>
</dbReference>
<dbReference type="GO" id="GO:0047493">
    <property type="term" value="F:ceramide cholinephosphotransferase activity"/>
    <property type="evidence" value="ECO:0007669"/>
    <property type="project" value="TreeGrafter"/>
</dbReference>
<gene>
    <name evidence="12" type="ORF">QR680_011772</name>
</gene>
<evidence type="ECO:0000256" key="1">
    <source>
        <dbReference type="ARBA" id="ARBA00004141"/>
    </source>
</evidence>
<dbReference type="GO" id="GO:0000139">
    <property type="term" value="C:Golgi membrane"/>
    <property type="evidence" value="ECO:0007669"/>
    <property type="project" value="TreeGrafter"/>
</dbReference>
<keyword evidence="8 10" id="KW-0472">Membrane</keyword>
<dbReference type="GO" id="GO:0006686">
    <property type="term" value="P:sphingomyelin biosynthetic process"/>
    <property type="evidence" value="ECO:0007669"/>
    <property type="project" value="TreeGrafter"/>
</dbReference>
<proteinExistence type="inferred from homology"/>
<dbReference type="InterPro" id="IPR025749">
    <property type="entry name" value="Sphingomyelin_synth-like_dom"/>
</dbReference>
<comment type="subcellular location">
    <subcellularLocation>
        <location evidence="1">Membrane</location>
        <topology evidence="1">Multi-pass membrane protein</topology>
    </subcellularLocation>
</comment>
<dbReference type="PANTHER" id="PTHR21290">
    <property type="entry name" value="SPHINGOMYELIN SYNTHETASE"/>
    <property type="match status" value="1"/>
</dbReference>
<protein>
    <recommendedName>
        <fullName evidence="11">Sphingomyelin synthase-like domain-containing protein</fullName>
    </recommendedName>
</protein>
<dbReference type="EMBL" id="JAUCMV010000002">
    <property type="protein sequence ID" value="KAK0415098.1"/>
    <property type="molecule type" value="Genomic_DNA"/>
</dbReference>
<feature type="transmembrane region" description="Helical" evidence="10">
    <location>
        <begin position="87"/>
        <end position="109"/>
    </location>
</feature>
<reference evidence="12" key="1">
    <citation type="submission" date="2023-06" db="EMBL/GenBank/DDBJ databases">
        <title>Genomic analysis of the entomopathogenic nematode Steinernema hermaphroditum.</title>
        <authorList>
            <person name="Schwarz E.M."/>
            <person name="Heppert J.K."/>
            <person name="Baniya A."/>
            <person name="Schwartz H.T."/>
            <person name="Tan C.-H."/>
            <person name="Antoshechkin I."/>
            <person name="Sternberg P.W."/>
            <person name="Goodrich-Blair H."/>
            <person name="Dillman A.R."/>
        </authorList>
    </citation>
    <scope>NUCLEOTIDE SEQUENCE</scope>
    <source>
        <strain evidence="12">PS9179</strain>
        <tissue evidence="12">Whole animal</tissue>
    </source>
</reference>
<evidence type="ECO:0000256" key="7">
    <source>
        <dbReference type="ARBA" id="ARBA00023098"/>
    </source>
</evidence>
<keyword evidence="13" id="KW-1185">Reference proteome</keyword>
<evidence type="ECO:0000259" key="11">
    <source>
        <dbReference type="Pfam" id="PF14360"/>
    </source>
</evidence>
<feature type="transmembrane region" description="Helical" evidence="10">
    <location>
        <begin position="282"/>
        <end position="301"/>
    </location>
</feature>
<dbReference type="GO" id="GO:0046513">
    <property type="term" value="P:ceramide biosynthetic process"/>
    <property type="evidence" value="ECO:0007669"/>
    <property type="project" value="TreeGrafter"/>
</dbReference>
<keyword evidence="6 10" id="KW-1133">Transmembrane helix</keyword>
<dbReference type="Proteomes" id="UP001175271">
    <property type="component" value="Unassembled WGS sequence"/>
</dbReference>
<comment type="caution">
    <text evidence="12">The sequence shown here is derived from an EMBL/GenBank/DDBJ whole genome shotgun (WGS) entry which is preliminary data.</text>
</comment>
<dbReference type="AlphaFoldDB" id="A0AA39LZA7"/>
<dbReference type="Pfam" id="PF14360">
    <property type="entry name" value="PAP2_C"/>
    <property type="match status" value="1"/>
</dbReference>
<feature type="transmembrane region" description="Helical" evidence="10">
    <location>
        <begin position="163"/>
        <end position="184"/>
    </location>
</feature>
<evidence type="ECO:0000256" key="5">
    <source>
        <dbReference type="ARBA" id="ARBA00022919"/>
    </source>
</evidence>
<feature type="compositionally biased region" description="Polar residues" evidence="9">
    <location>
        <begin position="369"/>
        <end position="386"/>
    </location>
</feature>
<evidence type="ECO:0000256" key="2">
    <source>
        <dbReference type="ARBA" id="ARBA00005441"/>
    </source>
</evidence>
<feature type="domain" description="Sphingomyelin synthase-like" evidence="11">
    <location>
        <begin position="228"/>
        <end position="300"/>
    </location>
</feature>
<dbReference type="InterPro" id="IPR045221">
    <property type="entry name" value="Sphingomyelin_synth-like"/>
</dbReference>
<keyword evidence="5" id="KW-0746">Sphingolipid metabolism</keyword>
<evidence type="ECO:0000256" key="9">
    <source>
        <dbReference type="SAM" id="MobiDB-lite"/>
    </source>
</evidence>
<dbReference type="GO" id="GO:0005886">
    <property type="term" value="C:plasma membrane"/>
    <property type="evidence" value="ECO:0007669"/>
    <property type="project" value="TreeGrafter"/>
</dbReference>
<keyword evidence="7" id="KW-0443">Lipid metabolism</keyword>
<evidence type="ECO:0000313" key="13">
    <source>
        <dbReference type="Proteomes" id="UP001175271"/>
    </source>
</evidence>
<evidence type="ECO:0000256" key="8">
    <source>
        <dbReference type="ARBA" id="ARBA00023136"/>
    </source>
</evidence>
<evidence type="ECO:0000256" key="3">
    <source>
        <dbReference type="ARBA" id="ARBA00022679"/>
    </source>
</evidence>
<name>A0AA39LZA7_9BILA</name>
<dbReference type="GO" id="GO:0005789">
    <property type="term" value="C:endoplasmic reticulum membrane"/>
    <property type="evidence" value="ECO:0007669"/>
    <property type="project" value="TreeGrafter"/>
</dbReference>
<evidence type="ECO:0000256" key="4">
    <source>
        <dbReference type="ARBA" id="ARBA00022692"/>
    </source>
</evidence>
<evidence type="ECO:0000256" key="10">
    <source>
        <dbReference type="SAM" id="Phobius"/>
    </source>
</evidence>